<dbReference type="Pfam" id="PF13189">
    <property type="entry name" value="Cytidylate_kin2"/>
    <property type="match status" value="1"/>
</dbReference>
<organism evidence="1 2">
    <name type="scientific">Eiseniibacteriota bacterium</name>
    <dbReference type="NCBI Taxonomy" id="2212470"/>
    <lineage>
        <taxon>Bacteria</taxon>
        <taxon>Candidatus Eiseniibacteriota</taxon>
    </lineage>
</organism>
<dbReference type="InterPro" id="IPR027417">
    <property type="entry name" value="P-loop_NTPase"/>
</dbReference>
<reference evidence="1" key="2">
    <citation type="journal article" date="2021" name="Microbiome">
        <title>Successional dynamics and alternative stable states in a saline activated sludge microbial community over 9 years.</title>
        <authorList>
            <person name="Wang Y."/>
            <person name="Ye J."/>
            <person name="Ju F."/>
            <person name="Liu L."/>
            <person name="Boyd J.A."/>
            <person name="Deng Y."/>
            <person name="Parks D.H."/>
            <person name="Jiang X."/>
            <person name="Yin X."/>
            <person name="Woodcroft B.J."/>
            <person name="Tyson G.W."/>
            <person name="Hugenholtz P."/>
            <person name="Polz M.F."/>
            <person name="Zhang T."/>
        </authorList>
    </citation>
    <scope>NUCLEOTIDE SEQUENCE</scope>
    <source>
        <strain evidence="1">HKST-UBA02</strain>
    </source>
</reference>
<keyword evidence="1" id="KW-0418">Kinase</keyword>
<dbReference type="AlphaFoldDB" id="A0A956SFB6"/>
<sequence>MRSIEQIIDSQLERWAVERRAEAEAAKHGGRRSKTPHDVPPWIAISRDYGAGGSEVAEVLAEQLGYELFDRKLLDALARESRYRREFLASVDEKGRSTVEAHVDALLHGESFVRSDFLRYLMRVLMTIAEHGHAVVVGRGAAHVLPAEGGVTVRIVAPLEDRVRNVAQRLSIPDTEARLRVHEVDRARADFLRTHFHRAEWRPEDHDLTICTSRVSIEQAVRLVESTLVARFPKEHARLEKAG</sequence>
<gene>
    <name evidence="1" type="ORF">KDA27_10170</name>
</gene>
<dbReference type="EMBL" id="JAGQHS010000044">
    <property type="protein sequence ID" value="MCA9756158.1"/>
    <property type="molecule type" value="Genomic_DNA"/>
</dbReference>
<dbReference type="Gene3D" id="3.40.50.300">
    <property type="entry name" value="P-loop containing nucleotide triphosphate hydrolases"/>
    <property type="match status" value="1"/>
</dbReference>
<evidence type="ECO:0000313" key="1">
    <source>
        <dbReference type="EMBL" id="MCA9756158.1"/>
    </source>
</evidence>
<dbReference type="SUPFAM" id="SSF52540">
    <property type="entry name" value="P-loop containing nucleoside triphosphate hydrolases"/>
    <property type="match status" value="1"/>
</dbReference>
<proteinExistence type="predicted"/>
<dbReference type="GO" id="GO:0016301">
    <property type="term" value="F:kinase activity"/>
    <property type="evidence" value="ECO:0007669"/>
    <property type="project" value="UniProtKB-KW"/>
</dbReference>
<comment type="caution">
    <text evidence="1">The sequence shown here is derived from an EMBL/GenBank/DDBJ whole genome shotgun (WGS) entry which is preliminary data.</text>
</comment>
<keyword evidence="1" id="KW-0808">Transferase</keyword>
<name>A0A956SFB6_UNCEI</name>
<dbReference type="Proteomes" id="UP000739538">
    <property type="component" value="Unassembled WGS sequence"/>
</dbReference>
<protein>
    <submittedName>
        <fullName evidence="1">Cytidylate kinase-like family protein</fullName>
    </submittedName>
</protein>
<accession>A0A956SFB6</accession>
<evidence type="ECO:0000313" key="2">
    <source>
        <dbReference type="Proteomes" id="UP000739538"/>
    </source>
</evidence>
<reference evidence="1" key="1">
    <citation type="submission" date="2020-04" db="EMBL/GenBank/DDBJ databases">
        <authorList>
            <person name="Zhang T."/>
        </authorList>
    </citation>
    <scope>NUCLEOTIDE SEQUENCE</scope>
    <source>
        <strain evidence="1">HKST-UBA02</strain>
    </source>
</reference>